<keyword evidence="1 4" id="KW-0808">Transferase</keyword>
<dbReference type="PANTHER" id="PTHR43877">
    <property type="entry name" value="AMINOALKYLPHOSPHONATE N-ACETYLTRANSFERASE-RELATED-RELATED"/>
    <property type="match status" value="1"/>
</dbReference>
<dbReference type="InterPro" id="IPR016181">
    <property type="entry name" value="Acyl_CoA_acyltransferase"/>
</dbReference>
<dbReference type="GO" id="GO:0016747">
    <property type="term" value="F:acyltransferase activity, transferring groups other than amino-acyl groups"/>
    <property type="evidence" value="ECO:0007669"/>
    <property type="project" value="InterPro"/>
</dbReference>
<name>A0A4U3LRT8_9ACTN</name>
<feature type="domain" description="N-acetyltransferase" evidence="3">
    <location>
        <begin position="138"/>
        <end position="272"/>
    </location>
</feature>
<dbReference type="OrthoDB" id="3174529at2"/>
<dbReference type="AlphaFoldDB" id="A0A4U3LRT8"/>
<evidence type="ECO:0000313" key="5">
    <source>
        <dbReference type="Proteomes" id="UP000305836"/>
    </source>
</evidence>
<dbReference type="SUPFAM" id="SSF55729">
    <property type="entry name" value="Acyl-CoA N-acyltransferases (Nat)"/>
    <property type="match status" value="1"/>
</dbReference>
<dbReference type="Proteomes" id="UP000305836">
    <property type="component" value="Unassembled WGS sequence"/>
</dbReference>
<evidence type="ECO:0000259" key="3">
    <source>
        <dbReference type="PROSITE" id="PS51186"/>
    </source>
</evidence>
<proteinExistence type="predicted"/>
<gene>
    <name evidence="4" type="ORF">FDA38_25655</name>
</gene>
<dbReference type="EMBL" id="SZPZ01000003">
    <property type="protein sequence ID" value="TKK78452.1"/>
    <property type="molecule type" value="Genomic_DNA"/>
</dbReference>
<accession>A0A4U3LRT8</accession>
<dbReference type="PROSITE" id="PS51186">
    <property type="entry name" value="GNAT"/>
    <property type="match status" value="1"/>
</dbReference>
<dbReference type="InterPro" id="IPR050832">
    <property type="entry name" value="Bact_Acetyltransf"/>
</dbReference>
<protein>
    <submittedName>
        <fullName evidence="4">GNAT family N-acetyltransferase</fullName>
    </submittedName>
</protein>
<keyword evidence="2" id="KW-0012">Acyltransferase</keyword>
<dbReference type="InterPro" id="IPR000182">
    <property type="entry name" value="GNAT_dom"/>
</dbReference>
<keyword evidence="5" id="KW-1185">Reference proteome</keyword>
<sequence length="272" mass="29352">MRSIEPVRHVVLLEELDAGGVLVEAADGGFAVAREPRGIRLGAVVGVGELVARLLEVAPESSAVEGEGEVAGAFAEAWAVAVGKQVEERGGVRLYRLGELKVPVSSGRARLAGSDEVELCAEWLDAMIAEEDQLRGWTMPRPLVRPTIDGVSAAAARRFAVRDQVRRLIDGARLWVLEDGGVVVAMAGHRPVRGGVVRLGPIYTPPEYRRRGYGSALTGQLVDNLRAAEVCLRTDLGNPHSHRVYQQLGFETVVDLRRFQLSSVDSPGARPR</sequence>
<dbReference type="Pfam" id="PF00583">
    <property type="entry name" value="Acetyltransf_1"/>
    <property type="match status" value="1"/>
</dbReference>
<evidence type="ECO:0000313" key="4">
    <source>
        <dbReference type="EMBL" id="TKK78452.1"/>
    </source>
</evidence>
<comment type="caution">
    <text evidence="4">The sequence shown here is derived from an EMBL/GenBank/DDBJ whole genome shotgun (WGS) entry which is preliminary data.</text>
</comment>
<evidence type="ECO:0000256" key="2">
    <source>
        <dbReference type="ARBA" id="ARBA00023315"/>
    </source>
</evidence>
<organism evidence="4 5">
    <name type="scientific">Kribbella jiaozuonensis</name>
    <dbReference type="NCBI Taxonomy" id="2575441"/>
    <lineage>
        <taxon>Bacteria</taxon>
        <taxon>Bacillati</taxon>
        <taxon>Actinomycetota</taxon>
        <taxon>Actinomycetes</taxon>
        <taxon>Propionibacteriales</taxon>
        <taxon>Kribbellaceae</taxon>
        <taxon>Kribbella</taxon>
    </lineage>
</organism>
<dbReference type="RefSeq" id="WP_137256598.1">
    <property type="nucleotide sequence ID" value="NZ_JBHSPQ010000002.1"/>
</dbReference>
<evidence type="ECO:0000256" key="1">
    <source>
        <dbReference type="ARBA" id="ARBA00022679"/>
    </source>
</evidence>
<dbReference type="PANTHER" id="PTHR43877:SF1">
    <property type="entry name" value="ACETYLTRANSFERASE"/>
    <property type="match status" value="1"/>
</dbReference>
<dbReference type="CDD" id="cd04301">
    <property type="entry name" value="NAT_SF"/>
    <property type="match status" value="1"/>
</dbReference>
<reference evidence="4 5" key="1">
    <citation type="submission" date="2019-04" db="EMBL/GenBank/DDBJ databases">
        <title>Kribbella sp. NEAU-THZ 27 nov., a novel actinomycete isolated from soil.</title>
        <authorList>
            <person name="Duan L."/>
        </authorList>
    </citation>
    <scope>NUCLEOTIDE SEQUENCE [LARGE SCALE GENOMIC DNA]</scope>
    <source>
        <strain evidence="5">NEAU-THZ27</strain>
    </source>
</reference>
<dbReference type="Gene3D" id="3.40.630.30">
    <property type="match status" value="1"/>
</dbReference>